<dbReference type="GO" id="GO:0005634">
    <property type="term" value="C:nucleus"/>
    <property type="evidence" value="ECO:0007669"/>
    <property type="project" value="UniProtKB-SubCell"/>
</dbReference>
<comment type="caution">
    <text evidence="4">The sequence shown here is derived from an EMBL/GenBank/DDBJ whole genome shotgun (WGS) entry which is preliminary data.</text>
</comment>
<dbReference type="PANTHER" id="PTHR31001">
    <property type="entry name" value="UNCHARACTERIZED TRANSCRIPTIONAL REGULATORY PROTEIN"/>
    <property type="match status" value="1"/>
</dbReference>
<name>A0A4U0U9U9_9PEZI</name>
<evidence type="ECO:0000313" key="4">
    <source>
        <dbReference type="EMBL" id="TKA31045.1"/>
    </source>
</evidence>
<evidence type="ECO:0000313" key="5">
    <source>
        <dbReference type="Proteomes" id="UP000308549"/>
    </source>
</evidence>
<protein>
    <recommendedName>
        <fullName evidence="6">Transcription factor domain-containing protein</fullName>
    </recommendedName>
</protein>
<dbReference type="OrthoDB" id="3014581at2759"/>
<dbReference type="InterPro" id="IPR050613">
    <property type="entry name" value="Sec_Metabolite_Reg"/>
</dbReference>
<comment type="subcellular location">
    <subcellularLocation>
        <location evidence="1">Nucleus</location>
    </subcellularLocation>
</comment>
<proteinExistence type="predicted"/>
<keyword evidence="2" id="KW-0539">Nucleus</keyword>
<keyword evidence="5" id="KW-1185">Reference proteome</keyword>
<organism evidence="4 5">
    <name type="scientific">Salinomyces thailandicus</name>
    <dbReference type="NCBI Taxonomy" id="706561"/>
    <lineage>
        <taxon>Eukaryota</taxon>
        <taxon>Fungi</taxon>
        <taxon>Dikarya</taxon>
        <taxon>Ascomycota</taxon>
        <taxon>Pezizomycotina</taxon>
        <taxon>Dothideomycetes</taxon>
        <taxon>Dothideomycetidae</taxon>
        <taxon>Mycosphaerellales</taxon>
        <taxon>Teratosphaeriaceae</taxon>
        <taxon>Salinomyces</taxon>
    </lineage>
</organism>
<dbReference type="CDD" id="cd12148">
    <property type="entry name" value="fungal_TF_MHR"/>
    <property type="match status" value="1"/>
</dbReference>
<gene>
    <name evidence="4" type="ORF">B0A50_02013</name>
</gene>
<reference evidence="4 5" key="1">
    <citation type="submission" date="2017-03" db="EMBL/GenBank/DDBJ databases">
        <title>Genomes of endolithic fungi from Antarctica.</title>
        <authorList>
            <person name="Coleine C."/>
            <person name="Masonjones S."/>
            <person name="Stajich J.E."/>
        </authorList>
    </citation>
    <scope>NUCLEOTIDE SEQUENCE [LARGE SCALE GENOMIC DNA]</scope>
    <source>
        <strain evidence="4 5">CCFEE 6315</strain>
    </source>
</reference>
<accession>A0A4U0U9U9</accession>
<evidence type="ECO:0000256" key="3">
    <source>
        <dbReference type="SAM" id="MobiDB-lite"/>
    </source>
</evidence>
<dbReference type="Proteomes" id="UP000308549">
    <property type="component" value="Unassembled WGS sequence"/>
</dbReference>
<feature type="compositionally biased region" description="Basic and acidic residues" evidence="3">
    <location>
        <begin position="12"/>
        <end position="21"/>
    </location>
</feature>
<feature type="region of interest" description="Disordered" evidence="3">
    <location>
        <begin position="1"/>
        <end position="21"/>
    </location>
</feature>
<evidence type="ECO:0008006" key="6">
    <source>
        <dbReference type="Google" id="ProtNLM"/>
    </source>
</evidence>
<dbReference type="AlphaFoldDB" id="A0A4U0U9U9"/>
<evidence type="ECO:0000256" key="2">
    <source>
        <dbReference type="ARBA" id="ARBA00023242"/>
    </source>
</evidence>
<dbReference type="EMBL" id="NAJL01000009">
    <property type="protein sequence ID" value="TKA31045.1"/>
    <property type="molecule type" value="Genomic_DNA"/>
</dbReference>
<evidence type="ECO:0000256" key="1">
    <source>
        <dbReference type="ARBA" id="ARBA00004123"/>
    </source>
</evidence>
<sequence>MQAKDMGLHLTDSLHNKRPEETREQIIDAEMRRRVWWHLASTDWSTSLAGSPHEGTYSVQVKHMQVRRPRNITDEDLATQPADFSRPVEEATANSYYLQRISLAEVCREAADLLWDIYAVRDPEQIEYDRVKQLDAKFAGLLDNLPNALRLDHLKGGDQRTESVTTNHLMKQSHFTYLTVEVRRSKVHLPFLLRAERDHRYAFSRTQCLASARNVLALRHVLPHEQSSSGGPVFLIGVLHHFFCAMVVLVMDVCVNKAAGHEEERRQEVKEACGILERARERSSVANTFLESLMTILKKHGVRCQNPTAPPVSTGFAAGWGTAAGINDFTSTTPILADPNLAVDGVMSDTLNFDDLWQSYFDMGPQLDPESWNDIFNDLEMRVDP</sequence>
<dbReference type="PANTHER" id="PTHR31001:SF90">
    <property type="entry name" value="CENTROMERE DNA-BINDING PROTEIN COMPLEX CBF3 SUBUNIT B"/>
    <property type="match status" value="1"/>
</dbReference>